<dbReference type="InterPro" id="IPR003594">
    <property type="entry name" value="HATPase_dom"/>
</dbReference>
<name>A0A9D1R8E8_9FIRM</name>
<dbReference type="InterPro" id="IPR036890">
    <property type="entry name" value="HATPase_C_sf"/>
</dbReference>
<dbReference type="EMBL" id="DXGF01000043">
    <property type="protein sequence ID" value="HIW83164.1"/>
    <property type="molecule type" value="Genomic_DNA"/>
</dbReference>
<dbReference type="Gene3D" id="3.30.565.10">
    <property type="entry name" value="Histidine kinase-like ATPase, C-terminal domain"/>
    <property type="match status" value="1"/>
</dbReference>
<dbReference type="GO" id="GO:0016020">
    <property type="term" value="C:membrane"/>
    <property type="evidence" value="ECO:0007669"/>
    <property type="project" value="InterPro"/>
</dbReference>
<keyword evidence="4" id="KW-0808">Transferase</keyword>
<organism evidence="4 5">
    <name type="scientific">Candidatus Dorea gallistercoris</name>
    <dbReference type="NCBI Taxonomy" id="2838542"/>
    <lineage>
        <taxon>Bacteria</taxon>
        <taxon>Bacillati</taxon>
        <taxon>Bacillota</taxon>
        <taxon>Clostridia</taxon>
        <taxon>Lachnospirales</taxon>
        <taxon>Lachnospiraceae</taxon>
        <taxon>Dorea</taxon>
    </lineage>
</organism>
<dbReference type="SUPFAM" id="SSF55874">
    <property type="entry name" value="ATPase domain of HSP90 chaperone/DNA topoisomerase II/histidine kinase"/>
    <property type="match status" value="1"/>
</dbReference>
<dbReference type="Proteomes" id="UP000824263">
    <property type="component" value="Unassembled WGS sequence"/>
</dbReference>
<feature type="domain" description="Histidine kinase/HSP90-like ATPase" evidence="2">
    <location>
        <begin position="222"/>
        <end position="331"/>
    </location>
</feature>
<dbReference type="AlphaFoldDB" id="A0A9D1R8E8"/>
<feature type="transmembrane region" description="Helical" evidence="1">
    <location>
        <begin position="40"/>
        <end position="62"/>
    </location>
</feature>
<dbReference type="PANTHER" id="PTHR34220:SF7">
    <property type="entry name" value="SENSOR HISTIDINE KINASE YPDA"/>
    <property type="match status" value="1"/>
</dbReference>
<keyword evidence="1" id="KW-0472">Membrane</keyword>
<comment type="caution">
    <text evidence="4">The sequence shown here is derived from an EMBL/GenBank/DDBJ whole genome shotgun (WGS) entry which is preliminary data.</text>
</comment>
<evidence type="ECO:0000313" key="5">
    <source>
        <dbReference type="Proteomes" id="UP000824263"/>
    </source>
</evidence>
<feature type="transmembrane region" description="Helical" evidence="1">
    <location>
        <begin position="12"/>
        <end position="34"/>
    </location>
</feature>
<protein>
    <submittedName>
        <fullName evidence="4">Sensor histidine kinase</fullName>
    </submittedName>
</protein>
<evidence type="ECO:0000313" key="4">
    <source>
        <dbReference type="EMBL" id="HIW83164.1"/>
    </source>
</evidence>
<gene>
    <name evidence="4" type="ORF">H9873_02420</name>
</gene>
<feature type="domain" description="Signal transduction histidine kinase internal region" evidence="3">
    <location>
        <begin position="120"/>
        <end position="199"/>
    </location>
</feature>
<keyword evidence="1" id="KW-0812">Transmembrane</keyword>
<dbReference type="InterPro" id="IPR010559">
    <property type="entry name" value="Sig_transdc_His_kin_internal"/>
</dbReference>
<reference evidence="4" key="1">
    <citation type="journal article" date="2021" name="PeerJ">
        <title>Extensive microbial diversity within the chicken gut microbiome revealed by metagenomics and culture.</title>
        <authorList>
            <person name="Gilroy R."/>
            <person name="Ravi A."/>
            <person name="Getino M."/>
            <person name="Pursley I."/>
            <person name="Horton D.L."/>
            <person name="Alikhan N.F."/>
            <person name="Baker D."/>
            <person name="Gharbi K."/>
            <person name="Hall N."/>
            <person name="Watson M."/>
            <person name="Adriaenssens E.M."/>
            <person name="Foster-Nyarko E."/>
            <person name="Jarju S."/>
            <person name="Secka A."/>
            <person name="Antonio M."/>
            <person name="Oren A."/>
            <person name="Chaudhuri R.R."/>
            <person name="La Ragione R."/>
            <person name="Hildebrand F."/>
            <person name="Pallen M.J."/>
        </authorList>
    </citation>
    <scope>NUCLEOTIDE SEQUENCE</scope>
    <source>
        <strain evidence="4">ChiSxjej1B13-11762</strain>
    </source>
</reference>
<evidence type="ECO:0000259" key="3">
    <source>
        <dbReference type="Pfam" id="PF06580"/>
    </source>
</evidence>
<keyword evidence="4" id="KW-0418">Kinase</keyword>
<dbReference type="Pfam" id="PF02518">
    <property type="entry name" value="HATPase_c"/>
    <property type="match status" value="1"/>
</dbReference>
<reference evidence="4" key="2">
    <citation type="submission" date="2021-04" db="EMBL/GenBank/DDBJ databases">
        <authorList>
            <person name="Gilroy R."/>
        </authorList>
    </citation>
    <scope>NUCLEOTIDE SEQUENCE</scope>
    <source>
        <strain evidence="4">ChiSxjej1B13-11762</strain>
    </source>
</reference>
<proteinExistence type="predicted"/>
<sequence>MKERWRYLSSRIYVLCVVLLAFLALICALLSIQAVRIGRYGAGALCCLAVEAAGILFFYFGVLKPYRKAERYLRLFFAGYTSAGLKEEARLLSPGTEGLAQVLIGLMESDQLLNANKRQAQYLALQNQINPHFLYNTLDSIRSEALLEGNSTVVEMTEALATFFRYTISKVENMVTLEEELENTKVYFLIQKYRFEDRVNLEIQYDKEDEFLLHCLLPKLTLQPVVENSIIHGIERKVGSGTIRIVLRCTEKRLLIEISDDGVGMPPDVLERLNSQLNQPVFDSISLSKNKGGIAILNVNNRIHLIFGEEYGMTVYSTPGVGTDTVIDLPLITSERQLKNLRR</sequence>
<dbReference type="GO" id="GO:0000155">
    <property type="term" value="F:phosphorelay sensor kinase activity"/>
    <property type="evidence" value="ECO:0007669"/>
    <property type="project" value="InterPro"/>
</dbReference>
<evidence type="ECO:0000256" key="1">
    <source>
        <dbReference type="SAM" id="Phobius"/>
    </source>
</evidence>
<dbReference type="PANTHER" id="PTHR34220">
    <property type="entry name" value="SENSOR HISTIDINE KINASE YPDA"/>
    <property type="match status" value="1"/>
</dbReference>
<evidence type="ECO:0000259" key="2">
    <source>
        <dbReference type="Pfam" id="PF02518"/>
    </source>
</evidence>
<accession>A0A9D1R8E8</accession>
<dbReference type="InterPro" id="IPR050640">
    <property type="entry name" value="Bact_2-comp_sensor_kinase"/>
</dbReference>
<dbReference type="Pfam" id="PF06580">
    <property type="entry name" value="His_kinase"/>
    <property type="match status" value="1"/>
</dbReference>
<keyword evidence="1" id="KW-1133">Transmembrane helix</keyword>